<evidence type="ECO:0000313" key="2">
    <source>
        <dbReference type="Proteomes" id="UP000028924"/>
    </source>
</evidence>
<keyword evidence="2" id="KW-1185">Reference proteome</keyword>
<reference evidence="1 2" key="1">
    <citation type="journal article" date="2014" name="BMC Genomics">
        <title>Oil accumulation mechanisms of the oleaginous microalga Chlorella protothecoides revealed through its genome, transcriptomes, and proteomes.</title>
        <authorList>
            <person name="Gao C."/>
            <person name="Wang Y."/>
            <person name="Shen Y."/>
            <person name="Yan D."/>
            <person name="He X."/>
            <person name="Dai J."/>
            <person name="Wu Q."/>
        </authorList>
    </citation>
    <scope>NUCLEOTIDE SEQUENCE [LARGE SCALE GENOMIC DNA]</scope>
    <source>
        <strain evidence="1 2">0710</strain>
    </source>
</reference>
<dbReference type="EMBL" id="KL662116">
    <property type="protein sequence ID" value="KFM25382.1"/>
    <property type="molecule type" value="Genomic_DNA"/>
</dbReference>
<dbReference type="GeneID" id="23617431"/>
<evidence type="ECO:0000313" key="1">
    <source>
        <dbReference type="EMBL" id="KFM25382.1"/>
    </source>
</evidence>
<accession>A0A087SI28</accession>
<dbReference type="KEGG" id="apro:F751_6040"/>
<proteinExistence type="predicted"/>
<gene>
    <name evidence="1" type="ORF">F751_6040</name>
</gene>
<dbReference type="Proteomes" id="UP000028924">
    <property type="component" value="Unassembled WGS sequence"/>
</dbReference>
<protein>
    <submittedName>
        <fullName evidence="1">Uncharacterized protein</fullName>
    </submittedName>
</protein>
<name>A0A087SI28_AUXPR</name>
<dbReference type="AlphaFoldDB" id="A0A087SI28"/>
<sequence>MQPPPMTSNPYPTYYRQAGCVKLVPVRLYSCLDRFPNTGAHPDIRSWAGWSARHCPS</sequence>
<dbReference type="RefSeq" id="XP_011398275.1">
    <property type="nucleotide sequence ID" value="XM_011399973.1"/>
</dbReference>
<organism evidence="1 2">
    <name type="scientific">Auxenochlorella protothecoides</name>
    <name type="common">Green microalga</name>
    <name type="synonym">Chlorella protothecoides</name>
    <dbReference type="NCBI Taxonomy" id="3075"/>
    <lineage>
        <taxon>Eukaryota</taxon>
        <taxon>Viridiplantae</taxon>
        <taxon>Chlorophyta</taxon>
        <taxon>core chlorophytes</taxon>
        <taxon>Trebouxiophyceae</taxon>
        <taxon>Chlorellales</taxon>
        <taxon>Chlorellaceae</taxon>
        <taxon>Auxenochlorella</taxon>
    </lineage>
</organism>